<dbReference type="AlphaFoldDB" id="A0A0D2PJD7"/>
<protein>
    <submittedName>
        <fullName evidence="2">Uncharacterized protein</fullName>
    </submittedName>
</protein>
<reference evidence="3" key="1">
    <citation type="submission" date="2014-04" db="EMBL/GenBank/DDBJ databases">
        <title>Evolutionary Origins and Diversification of the Mycorrhizal Mutualists.</title>
        <authorList>
            <consortium name="DOE Joint Genome Institute"/>
            <consortium name="Mycorrhizal Genomics Consortium"/>
            <person name="Kohler A."/>
            <person name="Kuo A."/>
            <person name="Nagy L.G."/>
            <person name="Floudas D."/>
            <person name="Copeland A."/>
            <person name="Barry K.W."/>
            <person name="Cichocki N."/>
            <person name="Veneault-Fourrey C."/>
            <person name="LaButti K."/>
            <person name="Lindquist E.A."/>
            <person name="Lipzen A."/>
            <person name="Lundell T."/>
            <person name="Morin E."/>
            <person name="Murat C."/>
            <person name="Riley R."/>
            <person name="Ohm R."/>
            <person name="Sun H."/>
            <person name="Tunlid A."/>
            <person name="Henrissat B."/>
            <person name="Grigoriev I.V."/>
            <person name="Hibbett D.S."/>
            <person name="Martin F."/>
        </authorList>
    </citation>
    <scope>NUCLEOTIDE SEQUENCE [LARGE SCALE GENOMIC DNA]</scope>
    <source>
        <strain evidence="3">FD-334 SS-4</strain>
    </source>
</reference>
<dbReference type="EMBL" id="KN817570">
    <property type="protein sequence ID" value="KJA20095.1"/>
    <property type="molecule type" value="Genomic_DNA"/>
</dbReference>
<dbReference type="Proteomes" id="UP000054270">
    <property type="component" value="Unassembled WGS sequence"/>
</dbReference>
<evidence type="ECO:0000256" key="1">
    <source>
        <dbReference type="SAM" id="MobiDB-lite"/>
    </source>
</evidence>
<proteinExistence type="predicted"/>
<sequence>LVSYRNAIIQYINSLVMSEPNYAHIPSSSPTATNGLTGHNCANCGCFVKFRRCQSNANGNRGHLMAMCNLVNEDGTQCEFFRWAPGSSRSPSATPPMRNPPAHPQVLANVAAATVTAPLGCPVQKCGQSRLANDCMRRVCRKHCIKLGGCASKTHKTTVDAPANQFPPPSFDTAPNQLSLPTVDLAPLQPRQPDPASIPTTNSSQPLDAHPNPCFASHLLPIYVESLAHEQALELSKSKLDAEWIASARQAVQKVTVHAWRPYLTAPESCQIQKGFTWPFFMFSSAMLSLVGLQQSAELGALQMYNVAEEYWITIDVDHVMEVQEGQCIFLRDRSVADCQGFDELFKQLTLPHLRDNLLQERTYVRNAWKTVSPILNGFYSSM</sequence>
<feature type="region of interest" description="Disordered" evidence="1">
    <location>
        <begin position="185"/>
        <end position="207"/>
    </location>
</feature>
<organism evidence="2 3">
    <name type="scientific">Hypholoma sublateritium (strain FD-334 SS-4)</name>
    <dbReference type="NCBI Taxonomy" id="945553"/>
    <lineage>
        <taxon>Eukaryota</taxon>
        <taxon>Fungi</taxon>
        <taxon>Dikarya</taxon>
        <taxon>Basidiomycota</taxon>
        <taxon>Agaricomycotina</taxon>
        <taxon>Agaricomycetes</taxon>
        <taxon>Agaricomycetidae</taxon>
        <taxon>Agaricales</taxon>
        <taxon>Agaricineae</taxon>
        <taxon>Strophariaceae</taxon>
        <taxon>Hypholoma</taxon>
    </lineage>
</organism>
<evidence type="ECO:0000313" key="3">
    <source>
        <dbReference type="Proteomes" id="UP000054270"/>
    </source>
</evidence>
<feature type="non-terminal residue" evidence="2">
    <location>
        <position position="1"/>
    </location>
</feature>
<gene>
    <name evidence="2" type="ORF">HYPSUDRAFT_142688</name>
</gene>
<keyword evidence="3" id="KW-1185">Reference proteome</keyword>
<dbReference type="OrthoDB" id="3053204at2759"/>
<accession>A0A0D2PJD7</accession>
<evidence type="ECO:0000313" key="2">
    <source>
        <dbReference type="EMBL" id="KJA20095.1"/>
    </source>
</evidence>
<name>A0A0D2PJD7_HYPSF</name>